<dbReference type="Proteomes" id="UP001433508">
    <property type="component" value="Unassembled WGS sequence"/>
</dbReference>
<reference evidence="2" key="1">
    <citation type="journal article" date="2024" name="Front. Bioeng. Biotechnol.">
        <title>Genome-scale model development and genomic sequencing of the oleaginous clade Lipomyces.</title>
        <authorList>
            <person name="Czajka J.J."/>
            <person name="Han Y."/>
            <person name="Kim J."/>
            <person name="Mondo S.J."/>
            <person name="Hofstad B.A."/>
            <person name="Robles A."/>
            <person name="Haridas S."/>
            <person name="Riley R."/>
            <person name="LaButti K."/>
            <person name="Pangilinan J."/>
            <person name="Andreopoulos W."/>
            <person name="Lipzen A."/>
            <person name="Yan J."/>
            <person name="Wang M."/>
            <person name="Ng V."/>
            <person name="Grigoriev I.V."/>
            <person name="Spatafora J.W."/>
            <person name="Magnuson J.K."/>
            <person name="Baker S.E."/>
            <person name="Pomraning K.R."/>
        </authorList>
    </citation>
    <scope>NUCLEOTIDE SEQUENCE [LARGE SCALE GENOMIC DNA]</scope>
    <source>
        <strain evidence="2">CBS 7786</strain>
    </source>
</reference>
<dbReference type="EMBL" id="MU971409">
    <property type="protein sequence ID" value="KAK9235615.1"/>
    <property type="molecule type" value="Genomic_DNA"/>
</dbReference>
<protein>
    <submittedName>
        <fullName evidence="1">Uncharacterized protein</fullName>
    </submittedName>
</protein>
<name>A0ACC3SVN7_LIPKO</name>
<accession>A0ACC3SVN7</accession>
<evidence type="ECO:0000313" key="2">
    <source>
        <dbReference type="Proteomes" id="UP001433508"/>
    </source>
</evidence>
<comment type="caution">
    <text evidence="1">The sequence shown here is derived from an EMBL/GenBank/DDBJ whole genome shotgun (WGS) entry which is preliminary data.</text>
</comment>
<keyword evidence="2" id="KW-1185">Reference proteome</keyword>
<organism evidence="1 2">
    <name type="scientific">Lipomyces kononenkoae</name>
    <name type="common">Yeast</name>
    <dbReference type="NCBI Taxonomy" id="34357"/>
    <lineage>
        <taxon>Eukaryota</taxon>
        <taxon>Fungi</taxon>
        <taxon>Dikarya</taxon>
        <taxon>Ascomycota</taxon>
        <taxon>Saccharomycotina</taxon>
        <taxon>Lipomycetes</taxon>
        <taxon>Lipomycetales</taxon>
        <taxon>Lipomycetaceae</taxon>
        <taxon>Lipomyces</taxon>
    </lineage>
</organism>
<evidence type="ECO:0000313" key="1">
    <source>
        <dbReference type="EMBL" id="KAK9235615.1"/>
    </source>
</evidence>
<proteinExistence type="predicted"/>
<gene>
    <name evidence="1" type="ORF">V1525DRAFT_390282</name>
</gene>
<sequence length="255" mass="28415">MAKQVYEKFDAGQVTDDMLAEASLLFNDNYGIWGKDAAILGPFAKPGSRVRLSKDRLRGQYLPDGAACSYVRVTVDGHLAGNAFACRWLFNGKTVCWITQLVVKYDFRERGLASGLLNQLREDDDDIYGLISSHPAACMAAAKVFGNSINLVNLDFIRKYAEAVMKVSPIRYVKDAKLCGSLFDPGDTSGRISSVDTNFFVDHAEPMDALAWVRQEFDWPLGELLEGNEFVIILEVRRRSRSRSRSASRALSLSK</sequence>